<dbReference type="FunCoup" id="A0A6P8HPU7">
    <property type="interactions" value="941"/>
</dbReference>
<dbReference type="InterPro" id="IPR017452">
    <property type="entry name" value="GPCR_Rhodpsn_7TM"/>
</dbReference>
<name>A0A6P8HPU7_ACTTE</name>
<reference evidence="12" key="1">
    <citation type="submission" date="2025-08" db="UniProtKB">
        <authorList>
            <consortium name="RefSeq"/>
        </authorList>
    </citation>
    <scope>IDENTIFICATION</scope>
    <source>
        <tissue evidence="12">Tentacle</tissue>
    </source>
</reference>
<evidence type="ECO:0000259" key="10">
    <source>
        <dbReference type="PROSITE" id="PS50262"/>
    </source>
</evidence>
<feature type="transmembrane region" description="Helical" evidence="9">
    <location>
        <begin position="137"/>
        <end position="160"/>
    </location>
</feature>
<evidence type="ECO:0000256" key="9">
    <source>
        <dbReference type="SAM" id="Phobius"/>
    </source>
</evidence>
<comment type="similarity">
    <text evidence="8">Belongs to the G-protein coupled receptor 1 family.</text>
</comment>
<dbReference type="InParanoid" id="A0A6P8HPU7"/>
<dbReference type="PROSITE" id="PS50262">
    <property type="entry name" value="G_PROTEIN_RECEP_F1_2"/>
    <property type="match status" value="1"/>
</dbReference>
<feature type="transmembrane region" description="Helical" evidence="9">
    <location>
        <begin position="24"/>
        <end position="45"/>
    </location>
</feature>
<dbReference type="GO" id="GO:0016020">
    <property type="term" value="C:membrane"/>
    <property type="evidence" value="ECO:0007669"/>
    <property type="project" value="UniProtKB-SubCell"/>
</dbReference>
<evidence type="ECO:0000313" key="11">
    <source>
        <dbReference type="Proteomes" id="UP000515163"/>
    </source>
</evidence>
<evidence type="ECO:0000313" key="12">
    <source>
        <dbReference type="RefSeq" id="XP_031557108.1"/>
    </source>
</evidence>
<evidence type="ECO:0000256" key="4">
    <source>
        <dbReference type="ARBA" id="ARBA00023040"/>
    </source>
</evidence>
<dbReference type="RefSeq" id="XP_031557108.1">
    <property type="nucleotide sequence ID" value="XM_031701248.1"/>
</dbReference>
<sequence>MFNTEIYKKQMAARSPALVALETIVMVTITVTALLGNLMVCWAVYRSKKLRTVPNLYIIALAIFDILMAILCMPLSVEVFITANFAHGENAVQFQGFFSFFLSLASLQTMTAMAINRFYRIVKPVLFRKYLQSLQSTVLSLVMIVVLATFGACLPLIFGFAKYTFHYGKVFSYIDYSTPLAAYIYTIFLKICYITIPTLITLFCYYRIFATVKNHTKELMANQRNNSGSTGGGLSMNVEDVNITKALFATVLGFVACWTPVAVVDMIDTFSNHALNNPREVYLFYIYMGYGSSSINPFIYGILNRSFKREFIKIFRLHFSKRFSNETELSNSANKVAPMLLLFVRPANANDFVRNNSDANK</sequence>
<dbReference type="InterPro" id="IPR050125">
    <property type="entry name" value="GPCR_opsins"/>
</dbReference>
<keyword evidence="11" id="KW-1185">Reference proteome</keyword>
<evidence type="ECO:0000256" key="6">
    <source>
        <dbReference type="ARBA" id="ARBA00023170"/>
    </source>
</evidence>
<evidence type="ECO:0000256" key="1">
    <source>
        <dbReference type="ARBA" id="ARBA00004141"/>
    </source>
</evidence>
<evidence type="ECO:0000256" key="5">
    <source>
        <dbReference type="ARBA" id="ARBA00023136"/>
    </source>
</evidence>
<proteinExistence type="inferred from homology"/>
<dbReference type="AlphaFoldDB" id="A0A6P8HPU7"/>
<dbReference type="PROSITE" id="PS00237">
    <property type="entry name" value="G_PROTEIN_RECEP_F1_1"/>
    <property type="match status" value="1"/>
</dbReference>
<dbReference type="KEGG" id="aten:116293780"/>
<keyword evidence="7 8" id="KW-0807">Transducer</keyword>
<organism evidence="11 12">
    <name type="scientific">Actinia tenebrosa</name>
    <name type="common">Australian red waratah sea anemone</name>
    <dbReference type="NCBI Taxonomy" id="6105"/>
    <lineage>
        <taxon>Eukaryota</taxon>
        <taxon>Metazoa</taxon>
        <taxon>Cnidaria</taxon>
        <taxon>Anthozoa</taxon>
        <taxon>Hexacorallia</taxon>
        <taxon>Actiniaria</taxon>
        <taxon>Actiniidae</taxon>
        <taxon>Actinia</taxon>
    </lineage>
</organism>
<keyword evidence="6 8" id="KW-0675">Receptor</keyword>
<dbReference type="GeneID" id="116293780"/>
<feature type="transmembrane region" description="Helical" evidence="9">
    <location>
        <begin position="57"/>
        <end position="77"/>
    </location>
</feature>
<comment type="subcellular location">
    <subcellularLocation>
        <location evidence="1">Membrane</location>
        <topology evidence="1">Multi-pass membrane protein</topology>
    </subcellularLocation>
</comment>
<protein>
    <submittedName>
        <fullName evidence="12">Melatonin receptor type 1B-B-like</fullName>
    </submittedName>
</protein>
<feature type="transmembrane region" description="Helical" evidence="9">
    <location>
        <begin position="180"/>
        <end position="206"/>
    </location>
</feature>
<feature type="domain" description="G-protein coupled receptors family 1 profile" evidence="10">
    <location>
        <begin position="36"/>
        <end position="300"/>
    </location>
</feature>
<feature type="transmembrane region" description="Helical" evidence="9">
    <location>
        <begin position="284"/>
        <end position="303"/>
    </location>
</feature>
<dbReference type="GO" id="GO:0004930">
    <property type="term" value="F:G protein-coupled receptor activity"/>
    <property type="evidence" value="ECO:0007669"/>
    <property type="project" value="UniProtKB-KW"/>
</dbReference>
<dbReference type="PANTHER" id="PTHR24240">
    <property type="entry name" value="OPSIN"/>
    <property type="match status" value="1"/>
</dbReference>
<gene>
    <name evidence="12" type="primary">LOC116293780</name>
</gene>
<dbReference type="InterPro" id="IPR000276">
    <property type="entry name" value="GPCR_Rhodpsn"/>
</dbReference>
<keyword evidence="5 9" id="KW-0472">Membrane</keyword>
<dbReference type="Gene3D" id="1.20.1070.10">
    <property type="entry name" value="Rhodopsin 7-helix transmembrane proteins"/>
    <property type="match status" value="1"/>
</dbReference>
<evidence type="ECO:0000256" key="8">
    <source>
        <dbReference type="RuleBase" id="RU000688"/>
    </source>
</evidence>
<evidence type="ECO:0000256" key="3">
    <source>
        <dbReference type="ARBA" id="ARBA00022989"/>
    </source>
</evidence>
<dbReference type="SUPFAM" id="SSF81321">
    <property type="entry name" value="Family A G protein-coupled receptor-like"/>
    <property type="match status" value="1"/>
</dbReference>
<keyword evidence="4 8" id="KW-0297">G-protein coupled receptor</keyword>
<accession>A0A6P8HPU7</accession>
<dbReference type="PRINTS" id="PR00237">
    <property type="entry name" value="GPCRRHODOPSN"/>
</dbReference>
<evidence type="ECO:0000256" key="7">
    <source>
        <dbReference type="ARBA" id="ARBA00023224"/>
    </source>
</evidence>
<feature type="transmembrane region" description="Helical" evidence="9">
    <location>
        <begin position="246"/>
        <end position="264"/>
    </location>
</feature>
<dbReference type="Pfam" id="PF00001">
    <property type="entry name" value="7tm_1"/>
    <property type="match status" value="1"/>
</dbReference>
<dbReference type="CDD" id="cd00637">
    <property type="entry name" value="7tm_classA_rhodopsin-like"/>
    <property type="match status" value="1"/>
</dbReference>
<keyword evidence="3 9" id="KW-1133">Transmembrane helix</keyword>
<dbReference type="OrthoDB" id="2105199at2759"/>
<dbReference type="Proteomes" id="UP000515163">
    <property type="component" value="Unplaced"/>
</dbReference>
<feature type="transmembrane region" description="Helical" evidence="9">
    <location>
        <begin position="97"/>
        <end position="116"/>
    </location>
</feature>
<keyword evidence="2 8" id="KW-0812">Transmembrane</keyword>
<evidence type="ECO:0000256" key="2">
    <source>
        <dbReference type="ARBA" id="ARBA00022692"/>
    </source>
</evidence>